<evidence type="ECO:0000313" key="9">
    <source>
        <dbReference type="EMBL" id="BAC46458.1"/>
    </source>
</evidence>
<evidence type="ECO:0000256" key="5">
    <source>
        <dbReference type="ARBA" id="ARBA00022989"/>
    </source>
</evidence>
<feature type="transmembrane region" description="Helical" evidence="7">
    <location>
        <begin position="139"/>
        <end position="158"/>
    </location>
</feature>
<feature type="transmembrane region" description="Helical" evidence="7">
    <location>
        <begin position="579"/>
        <end position="597"/>
    </location>
</feature>
<dbReference type="Gene3D" id="1.20.1250.20">
    <property type="entry name" value="MFS general substrate transporter like domains"/>
    <property type="match status" value="2"/>
</dbReference>
<feature type="transmembrane region" description="Helical" evidence="7">
    <location>
        <begin position="532"/>
        <end position="558"/>
    </location>
</feature>
<evidence type="ECO:0000256" key="6">
    <source>
        <dbReference type="ARBA" id="ARBA00023136"/>
    </source>
</evidence>
<keyword evidence="3" id="KW-1003">Cell membrane</keyword>
<sequence>MACKCTLSLCCKGVNPEVFAAAQRRPIPRRQARVSAQGRKSYWGGFHADVTLEPRPGLIRHDRASGARGNAFFGERLNMSTMAVSQAGVGGMTKDERFVILASSLGTVFEWYDFYLYGSLASIIGAQFFSAYPPATRDIFALLAFAAGFLVRPFGAIVFGRIGDIVGRKYTFLVTILIMGLSTFIVGLLPNAATIGIAAPIILIALRLAQGLALGGEYGGAATYVAEHAPNGKRGYYTSFIQTTATLGLFLSLLVILFTRSAIGEADFAAWGWRIPFLVSVLLLGISVWIRLRLNESPIFQKMKDEGKSSKAPLTEAFGNWQNGKLVLLALLGGVMGQGVVWYTGQFYALFFLQSILKVDGYTANLLIAWSLLLGTGFFIVFGMLSDKIGRKPIILGGCLIAALTFFPIFKMITSNANPALEKAIEQAKVEVVADPAGCGDLFNPVGTRVFTAPCDTARAFLAQSSVKYSTTSGAAGSGVKVMVNGKEVAYANAKDSNPAVLAAVQAAGYPKTGDAGIVKMAHPFDIFRPQVAATIGLLFILVIFVTMVYGPIAAMLVELFPTRIRYTSMSLPYHIGNGWFGGLLPATAFAIVASTGDIYAGLWYPVIFASITVVIGFLFLPETKDVDIKAT</sequence>
<dbReference type="CDD" id="cd17369">
    <property type="entry name" value="MFS_ShiA_like"/>
    <property type="match status" value="1"/>
</dbReference>
<accession>Q89V63</accession>
<dbReference type="InParanoid" id="Q89V63"/>
<feature type="domain" description="Major facilitator superfamily (MFS) profile" evidence="8">
    <location>
        <begin position="99"/>
        <end position="625"/>
    </location>
</feature>
<dbReference type="PANTHER" id="PTHR43045">
    <property type="entry name" value="SHIKIMATE TRANSPORTER"/>
    <property type="match status" value="1"/>
</dbReference>
<evidence type="ECO:0000256" key="7">
    <source>
        <dbReference type="SAM" id="Phobius"/>
    </source>
</evidence>
<dbReference type="PROSITE" id="PS50850">
    <property type="entry name" value="MFS"/>
    <property type="match status" value="1"/>
</dbReference>
<keyword evidence="2" id="KW-0813">Transport</keyword>
<feature type="transmembrane region" description="Helical" evidence="7">
    <location>
        <begin position="603"/>
        <end position="621"/>
    </location>
</feature>
<evidence type="ECO:0000256" key="2">
    <source>
        <dbReference type="ARBA" id="ARBA00022448"/>
    </source>
</evidence>
<dbReference type="InterPro" id="IPR005828">
    <property type="entry name" value="MFS_sugar_transport-like"/>
</dbReference>
<gene>
    <name evidence="9" type="primary">mtbA</name>
</gene>
<keyword evidence="10" id="KW-1185">Reference proteome</keyword>
<dbReference type="PATRIC" id="fig|224911.5.peg.1232"/>
<feature type="transmembrane region" description="Helical" evidence="7">
    <location>
        <begin position="364"/>
        <end position="382"/>
    </location>
</feature>
<dbReference type="GO" id="GO:0005886">
    <property type="term" value="C:plasma membrane"/>
    <property type="evidence" value="ECO:0000318"/>
    <property type="project" value="GO_Central"/>
</dbReference>
<dbReference type="InterPro" id="IPR020846">
    <property type="entry name" value="MFS_dom"/>
</dbReference>
<feature type="transmembrane region" description="Helical" evidence="7">
    <location>
        <begin position="394"/>
        <end position="413"/>
    </location>
</feature>
<dbReference type="PANTHER" id="PTHR43045:SF7">
    <property type="entry name" value="MAJOR FACILITATOR SUPERFAMILY TRANSPORTER"/>
    <property type="match status" value="1"/>
</dbReference>
<dbReference type="PhylomeDB" id="Q89V63"/>
<evidence type="ECO:0000256" key="4">
    <source>
        <dbReference type="ARBA" id="ARBA00022692"/>
    </source>
</evidence>
<feature type="transmembrane region" description="Helical" evidence="7">
    <location>
        <begin position="114"/>
        <end position="133"/>
    </location>
</feature>
<dbReference type="EMBL" id="BA000040">
    <property type="protein sequence ID" value="BAC46458.1"/>
    <property type="molecule type" value="Genomic_DNA"/>
</dbReference>
<proteinExistence type="predicted"/>
<keyword evidence="6 7" id="KW-0472">Membrane</keyword>
<dbReference type="Pfam" id="PF00083">
    <property type="entry name" value="Sugar_tr"/>
    <property type="match status" value="2"/>
</dbReference>
<evidence type="ECO:0000256" key="3">
    <source>
        <dbReference type="ARBA" id="ARBA00022475"/>
    </source>
</evidence>
<evidence type="ECO:0000313" key="10">
    <source>
        <dbReference type="Proteomes" id="UP000002526"/>
    </source>
</evidence>
<organism evidence="9 10">
    <name type="scientific">Bradyrhizobium diazoefficiens (strain JCM 10833 / BCRC 13528 / IAM 13628 / NBRC 14792 / USDA 110)</name>
    <dbReference type="NCBI Taxonomy" id="224911"/>
    <lineage>
        <taxon>Bacteria</taxon>
        <taxon>Pseudomonadati</taxon>
        <taxon>Pseudomonadota</taxon>
        <taxon>Alphaproteobacteria</taxon>
        <taxon>Hyphomicrobiales</taxon>
        <taxon>Nitrobacteraceae</taxon>
        <taxon>Bradyrhizobium</taxon>
    </lineage>
</organism>
<protein>
    <submittedName>
        <fullName evidence="9">Integral inner membrane metabolite transport protein</fullName>
    </submittedName>
</protein>
<dbReference type="OrthoDB" id="9783227at2"/>
<keyword evidence="4 7" id="KW-0812">Transmembrane</keyword>
<dbReference type="KEGG" id="bja:bll1193"/>
<feature type="transmembrane region" description="Helical" evidence="7">
    <location>
        <begin position="271"/>
        <end position="294"/>
    </location>
</feature>
<dbReference type="Proteomes" id="UP000002526">
    <property type="component" value="Chromosome"/>
</dbReference>
<comment type="subcellular location">
    <subcellularLocation>
        <location evidence="1">Cell membrane</location>
        <topology evidence="1">Multi-pass membrane protein</topology>
    </subcellularLocation>
</comment>
<feature type="transmembrane region" description="Helical" evidence="7">
    <location>
        <begin position="170"/>
        <end position="189"/>
    </location>
</feature>
<dbReference type="GO" id="GO:0022857">
    <property type="term" value="F:transmembrane transporter activity"/>
    <property type="evidence" value="ECO:0000318"/>
    <property type="project" value="GO_Central"/>
</dbReference>
<feature type="transmembrane region" description="Helical" evidence="7">
    <location>
        <begin position="326"/>
        <end position="344"/>
    </location>
</feature>
<feature type="transmembrane region" description="Helical" evidence="7">
    <location>
        <begin position="195"/>
        <end position="215"/>
    </location>
</feature>
<dbReference type="EnsemblBacteria" id="BAC46458">
    <property type="protein sequence ID" value="BAC46458"/>
    <property type="gene ID" value="BAC46458"/>
</dbReference>
<reference evidence="10" key="1">
    <citation type="journal article" date="2002" name="DNA Res.">
        <title>Complete genomic sequence of nitrogen-fixing symbiotic bacterium Bradyrhizobium japonicum USDA110.</title>
        <authorList>
            <person name="Kaneko T."/>
            <person name="Nakamura Y."/>
            <person name="Sato S."/>
            <person name="Minamisawa K."/>
            <person name="Uchiumi T."/>
            <person name="Sasamoto S."/>
            <person name="Watanabe A."/>
            <person name="Idesawa K."/>
            <person name="Iriguchi M."/>
            <person name="Kawashima K."/>
            <person name="Kohara M."/>
            <person name="Matsumoto M."/>
            <person name="Shimpo S."/>
            <person name="Tsuruoka H."/>
            <person name="Wada T."/>
            <person name="Yamada M."/>
            <person name="Tabata S."/>
        </authorList>
    </citation>
    <scope>NUCLEOTIDE SEQUENCE [LARGE SCALE GENOMIC DNA]</scope>
    <source>
        <strain evidence="10">JCM 10833 / BCRC 13528 / IAM 13628 / NBRC 14792 / USDA 110</strain>
    </source>
</reference>
<feature type="transmembrane region" description="Helical" evidence="7">
    <location>
        <begin position="236"/>
        <end position="259"/>
    </location>
</feature>
<dbReference type="HOGENOM" id="CLU_001265_39_2_5"/>
<name>Q89V63_BRADU</name>
<evidence type="ECO:0000256" key="1">
    <source>
        <dbReference type="ARBA" id="ARBA00004651"/>
    </source>
</evidence>
<evidence type="ECO:0000259" key="8">
    <source>
        <dbReference type="PROSITE" id="PS50850"/>
    </source>
</evidence>
<dbReference type="AlphaFoldDB" id="Q89V63"/>
<dbReference type="SUPFAM" id="SSF103473">
    <property type="entry name" value="MFS general substrate transporter"/>
    <property type="match status" value="1"/>
</dbReference>
<dbReference type="InterPro" id="IPR036259">
    <property type="entry name" value="MFS_trans_sf"/>
</dbReference>
<keyword evidence="5 7" id="KW-1133">Transmembrane helix</keyword>
<dbReference type="eggNOG" id="COG0477">
    <property type="taxonomic scope" value="Bacteria"/>
</dbReference>